<comment type="caution">
    <text evidence="2">The sequence shown here is derived from an EMBL/GenBank/DDBJ whole genome shotgun (WGS) entry which is preliminary data.</text>
</comment>
<organism evidence="2 3">
    <name type="scientific">Araneus ventricosus</name>
    <name type="common">Orbweaver spider</name>
    <name type="synonym">Epeira ventricosa</name>
    <dbReference type="NCBI Taxonomy" id="182803"/>
    <lineage>
        <taxon>Eukaryota</taxon>
        <taxon>Metazoa</taxon>
        <taxon>Ecdysozoa</taxon>
        <taxon>Arthropoda</taxon>
        <taxon>Chelicerata</taxon>
        <taxon>Arachnida</taxon>
        <taxon>Araneae</taxon>
        <taxon>Araneomorphae</taxon>
        <taxon>Entelegynae</taxon>
        <taxon>Araneoidea</taxon>
        <taxon>Araneidae</taxon>
        <taxon>Araneus</taxon>
    </lineage>
</organism>
<evidence type="ECO:0000256" key="1">
    <source>
        <dbReference type="SAM" id="MobiDB-lite"/>
    </source>
</evidence>
<feature type="compositionally biased region" description="Polar residues" evidence="1">
    <location>
        <begin position="11"/>
        <end position="38"/>
    </location>
</feature>
<accession>A0A4Y2BYY7</accession>
<proteinExistence type="predicted"/>
<feature type="region of interest" description="Disordered" evidence="1">
    <location>
        <begin position="1"/>
        <end position="38"/>
    </location>
</feature>
<name>A0A4Y2BYY7_ARAVE</name>
<reference evidence="2 3" key="1">
    <citation type="journal article" date="2019" name="Sci. Rep.">
        <title>Orb-weaving spider Araneus ventricosus genome elucidates the spidroin gene catalogue.</title>
        <authorList>
            <person name="Kono N."/>
            <person name="Nakamura H."/>
            <person name="Ohtoshi R."/>
            <person name="Moran D.A.P."/>
            <person name="Shinohara A."/>
            <person name="Yoshida Y."/>
            <person name="Fujiwara M."/>
            <person name="Mori M."/>
            <person name="Tomita M."/>
            <person name="Arakawa K."/>
        </authorList>
    </citation>
    <scope>NUCLEOTIDE SEQUENCE [LARGE SCALE GENOMIC DNA]</scope>
</reference>
<sequence>MTGTEGGVLTVITSFSPTPSSGATSHHRSGSNSTQYHYCTQGNTLKGGENPLAYPKTSQPRTCGLPGVRTQKEIIVANMTIKVSVMIINDAC</sequence>
<dbReference type="EMBL" id="BGPR01000126">
    <property type="protein sequence ID" value="GBL97019.1"/>
    <property type="molecule type" value="Genomic_DNA"/>
</dbReference>
<keyword evidence="3" id="KW-1185">Reference proteome</keyword>
<dbReference type="AlphaFoldDB" id="A0A4Y2BYY7"/>
<dbReference type="Proteomes" id="UP000499080">
    <property type="component" value="Unassembled WGS sequence"/>
</dbReference>
<gene>
    <name evidence="2" type="ORF">AVEN_254074_1</name>
</gene>
<protein>
    <submittedName>
        <fullName evidence="2">Uncharacterized protein</fullName>
    </submittedName>
</protein>
<evidence type="ECO:0000313" key="3">
    <source>
        <dbReference type="Proteomes" id="UP000499080"/>
    </source>
</evidence>
<evidence type="ECO:0000313" key="2">
    <source>
        <dbReference type="EMBL" id="GBL97019.1"/>
    </source>
</evidence>